<dbReference type="PANTHER" id="PTHR35145:SF1">
    <property type="entry name" value="CYTOPLASMIC PROTEIN"/>
    <property type="match status" value="1"/>
</dbReference>
<dbReference type="Pfam" id="PF04237">
    <property type="entry name" value="YjbR"/>
    <property type="match status" value="1"/>
</dbReference>
<dbReference type="InterPro" id="IPR038056">
    <property type="entry name" value="YjbR-like_sf"/>
</dbReference>
<dbReference type="Proteomes" id="UP001172082">
    <property type="component" value="Unassembled WGS sequence"/>
</dbReference>
<gene>
    <name evidence="1" type="ORF">QQ008_19965</name>
</gene>
<evidence type="ECO:0000313" key="2">
    <source>
        <dbReference type="Proteomes" id="UP001172082"/>
    </source>
</evidence>
<dbReference type="PANTHER" id="PTHR35145">
    <property type="entry name" value="CYTOPLASMIC PROTEIN-RELATED"/>
    <property type="match status" value="1"/>
</dbReference>
<protein>
    <submittedName>
        <fullName evidence="1">MmcQ/YjbR family DNA-binding protein</fullName>
    </submittedName>
</protein>
<dbReference type="SUPFAM" id="SSF142906">
    <property type="entry name" value="YjbR-like"/>
    <property type="match status" value="1"/>
</dbReference>
<sequence length="118" mass="13895">MFIEDLQEICHKLPGVTEDIKWENHLCFCVEKKMFLILGLDEAPTTASFKVTEEDFEALSTWSGFKPAPYMARNKWIWTDDIGRLSKKQWEQYAYQSYHLIASKLPIKTRKQLGIYES</sequence>
<reference evidence="1" key="1">
    <citation type="submission" date="2023-06" db="EMBL/GenBank/DDBJ databases">
        <title>Genomic of Parafulvivirga corallium.</title>
        <authorList>
            <person name="Wang G."/>
        </authorList>
    </citation>
    <scope>NUCLEOTIDE SEQUENCE</scope>
    <source>
        <strain evidence="1">BMA10</strain>
    </source>
</reference>
<dbReference type="InterPro" id="IPR007351">
    <property type="entry name" value="YjbR"/>
</dbReference>
<accession>A0ABT8KSD2</accession>
<dbReference type="Gene3D" id="3.90.1150.30">
    <property type="match status" value="1"/>
</dbReference>
<dbReference type="EMBL" id="JAUJEA010000008">
    <property type="protein sequence ID" value="MDN5203676.1"/>
    <property type="molecule type" value="Genomic_DNA"/>
</dbReference>
<dbReference type="InterPro" id="IPR058532">
    <property type="entry name" value="YjbR/MT2646/Rv2570-like"/>
</dbReference>
<organism evidence="1 2">
    <name type="scientific">Splendidivirga corallicola</name>
    <dbReference type="NCBI Taxonomy" id="3051826"/>
    <lineage>
        <taxon>Bacteria</taxon>
        <taxon>Pseudomonadati</taxon>
        <taxon>Bacteroidota</taxon>
        <taxon>Cytophagia</taxon>
        <taxon>Cytophagales</taxon>
        <taxon>Splendidivirgaceae</taxon>
        <taxon>Splendidivirga</taxon>
    </lineage>
</organism>
<proteinExistence type="predicted"/>
<evidence type="ECO:0000313" key="1">
    <source>
        <dbReference type="EMBL" id="MDN5203676.1"/>
    </source>
</evidence>
<comment type="caution">
    <text evidence="1">The sequence shown here is derived from an EMBL/GenBank/DDBJ whole genome shotgun (WGS) entry which is preliminary data.</text>
</comment>
<dbReference type="GO" id="GO:0003677">
    <property type="term" value="F:DNA binding"/>
    <property type="evidence" value="ECO:0007669"/>
    <property type="project" value="UniProtKB-KW"/>
</dbReference>
<name>A0ABT8KSD2_9BACT</name>
<keyword evidence="1" id="KW-0238">DNA-binding</keyword>
<dbReference type="RefSeq" id="WP_346753699.1">
    <property type="nucleotide sequence ID" value="NZ_JAUJEA010000008.1"/>
</dbReference>
<keyword evidence="2" id="KW-1185">Reference proteome</keyword>